<dbReference type="PROSITE" id="PS50097">
    <property type="entry name" value="BTB"/>
    <property type="match status" value="1"/>
</dbReference>
<name>A0A0B7N1Y1_9FUNG</name>
<feature type="compositionally biased region" description="Polar residues" evidence="1">
    <location>
        <begin position="560"/>
        <end position="569"/>
    </location>
</feature>
<evidence type="ECO:0000259" key="2">
    <source>
        <dbReference type="PROSITE" id="PS50097"/>
    </source>
</evidence>
<organism evidence="3 4">
    <name type="scientific">Parasitella parasitica</name>
    <dbReference type="NCBI Taxonomy" id="35722"/>
    <lineage>
        <taxon>Eukaryota</taxon>
        <taxon>Fungi</taxon>
        <taxon>Fungi incertae sedis</taxon>
        <taxon>Mucoromycota</taxon>
        <taxon>Mucoromycotina</taxon>
        <taxon>Mucoromycetes</taxon>
        <taxon>Mucorales</taxon>
        <taxon>Mucorineae</taxon>
        <taxon>Mucoraceae</taxon>
        <taxon>Parasitella</taxon>
    </lineage>
</organism>
<feature type="compositionally biased region" description="Low complexity" evidence="1">
    <location>
        <begin position="570"/>
        <end position="599"/>
    </location>
</feature>
<dbReference type="OrthoDB" id="6359943at2759"/>
<feature type="region of interest" description="Disordered" evidence="1">
    <location>
        <begin position="1"/>
        <end position="38"/>
    </location>
</feature>
<feature type="compositionally biased region" description="Acidic residues" evidence="1">
    <location>
        <begin position="417"/>
        <end position="447"/>
    </location>
</feature>
<dbReference type="Gene3D" id="3.30.710.10">
    <property type="entry name" value="Potassium Channel Kv1.1, Chain A"/>
    <property type="match status" value="1"/>
</dbReference>
<feature type="region of interest" description="Disordered" evidence="1">
    <location>
        <begin position="560"/>
        <end position="599"/>
    </location>
</feature>
<keyword evidence="4" id="KW-1185">Reference proteome</keyword>
<feature type="region of interest" description="Disordered" evidence="1">
    <location>
        <begin position="405"/>
        <end position="459"/>
    </location>
</feature>
<dbReference type="Pfam" id="PF00651">
    <property type="entry name" value="BTB"/>
    <property type="match status" value="1"/>
</dbReference>
<feature type="compositionally biased region" description="Low complexity" evidence="1">
    <location>
        <begin position="735"/>
        <end position="755"/>
    </location>
</feature>
<dbReference type="InterPro" id="IPR011333">
    <property type="entry name" value="SKP1/BTB/POZ_sf"/>
</dbReference>
<dbReference type="EMBL" id="LN721083">
    <property type="protein sequence ID" value="CEP09114.1"/>
    <property type="molecule type" value="Genomic_DNA"/>
</dbReference>
<feature type="domain" description="BTB" evidence="2">
    <location>
        <begin position="114"/>
        <end position="180"/>
    </location>
</feature>
<dbReference type="SUPFAM" id="SSF54695">
    <property type="entry name" value="POZ domain"/>
    <property type="match status" value="1"/>
</dbReference>
<evidence type="ECO:0000313" key="3">
    <source>
        <dbReference type="EMBL" id="CEP09114.1"/>
    </source>
</evidence>
<dbReference type="STRING" id="35722.A0A0B7N1Y1"/>
<evidence type="ECO:0000313" key="4">
    <source>
        <dbReference type="Proteomes" id="UP000054107"/>
    </source>
</evidence>
<dbReference type="Proteomes" id="UP000054107">
    <property type="component" value="Unassembled WGS sequence"/>
</dbReference>
<proteinExistence type="predicted"/>
<dbReference type="PANTHER" id="PTHR47369">
    <property type="entry name" value="BTB/POZ DOMAIN-CONTAINING PROTEIN"/>
    <property type="match status" value="1"/>
</dbReference>
<accession>A0A0B7N1Y1</accession>
<feature type="region of interest" description="Disordered" evidence="1">
    <location>
        <begin position="671"/>
        <end position="711"/>
    </location>
</feature>
<protein>
    <recommendedName>
        <fullName evidence="2">BTB domain-containing protein</fullName>
    </recommendedName>
</protein>
<sequence length="767" mass="85986">MQDNNSNSSGRNSNGVNVRTNSIRTSASTARDARSAKVTDHPWLTVGTPYSDQGLSPSSSIEAKSTNYSTSIATMSTSSSIPNIASSSKYDWRLHSLMLCRHIFTRGLVDGIGSDIQVHIPAWNKTYQLHRLVLDQNPYFKLLLQGGFREAESSKITLHFDKDNPFITMESFQFVLEYLYGKIDEPLISQTNVRQILATSSYFQLDVCGLCVDYILKNLNHQNVVDYLLFTDELMVQGSDRICDAVFTFLCREAYHMDRSILASLPLDWLEKVIESDAFWVPSEYERYQFIQQIIRARYDIYSSSKSTSFVLTELDTNANCHVISQSIFYMHMTFEQLESIQNDIHPLTKQRLVPQKILKEALWQQVQLRSKIESASERDIKLNNMTVPSLEKQKLDVKIGSNAKNKGRADISGGGDGDETEKVDDDNNDDDDLEEVGDEDGDDDDEPMKRYYPIPTDDTTTYTGESAITLASSTSTANCGKRRLSLQPMIAVDQYSIYPPFRFSVEFADVTSLKHGMRVYSDTVFYAGSNWNMYIQKTRSQRKGVLQLGVYLHRQSVPQNHNSPSVSTEEQQQQQQQQQQQELYPSTSTASPSLSLPSAAPSQQAWSFSRYTDKRKVVKTWFKIYCPTRGPKHALTLFQSSPDNFSVLQSWGWRSTTLCADEDASNIHLGTATGSTTNDQTSSSGNNNDTAADATAAASTSSPPPLIYAPQTSNQLHYLQSTYDLRSLKTALNSNVKKNNSGKSTSSTSNSNSGPTLRFTVVMGHV</sequence>
<evidence type="ECO:0000256" key="1">
    <source>
        <dbReference type="SAM" id="MobiDB-lite"/>
    </source>
</evidence>
<reference evidence="3 4" key="1">
    <citation type="submission" date="2014-09" db="EMBL/GenBank/DDBJ databases">
        <authorList>
            <person name="Ellenberger Sabrina"/>
        </authorList>
    </citation>
    <scope>NUCLEOTIDE SEQUENCE [LARGE SCALE GENOMIC DNA]</scope>
    <source>
        <strain evidence="3 4">CBS 412.66</strain>
    </source>
</reference>
<feature type="compositionally biased region" description="Low complexity" evidence="1">
    <location>
        <begin position="682"/>
        <end position="702"/>
    </location>
</feature>
<gene>
    <name evidence="3" type="primary">PARPA_02569.1 scaffold 4843</name>
</gene>
<dbReference type="AlphaFoldDB" id="A0A0B7N1Y1"/>
<dbReference type="SMART" id="SM00225">
    <property type="entry name" value="BTB"/>
    <property type="match status" value="1"/>
</dbReference>
<dbReference type="InterPro" id="IPR000210">
    <property type="entry name" value="BTB/POZ_dom"/>
</dbReference>
<feature type="compositionally biased region" description="Low complexity" evidence="1">
    <location>
        <begin position="1"/>
        <end position="30"/>
    </location>
</feature>
<dbReference type="PANTHER" id="PTHR47369:SF1">
    <property type="entry name" value="BTB_POZ DOMAIN-CONTAINING PROTEIN"/>
    <property type="match status" value="1"/>
</dbReference>
<feature type="region of interest" description="Disordered" evidence="1">
    <location>
        <begin position="735"/>
        <end position="758"/>
    </location>
</feature>